<protein>
    <recommendedName>
        <fullName evidence="3">CueP family metal-binding protein</fullName>
    </recommendedName>
</protein>
<dbReference type="NCBIfam" id="NF038094">
    <property type="entry name" value="CueP_fam"/>
    <property type="match status" value="1"/>
</dbReference>
<proteinExistence type="predicted"/>
<dbReference type="Pfam" id="PF21172">
    <property type="entry name" value="CueP"/>
    <property type="match status" value="1"/>
</dbReference>
<dbReference type="RefSeq" id="WP_126703124.1">
    <property type="nucleotide sequence ID" value="NZ_CP034593.1"/>
</dbReference>
<dbReference type="InterPro" id="IPR047808">
    <property type="entry name" value="CueP-like"/>
</dbReference>
<dbReference type="EMBL" id="CP034593">
    <property type="protein sequence ID" value="AZQ76315.1"/>
    <property type="molecule type" value="Genomic_DNA"/>
</dbReference>
<evidence type="ECO:0008006" key="3">
    <source>
        <dbReference type="Google" id="ProtNLM"/>
    </source>
</evidence>
<reference evidence="1 2" key="1">
    <citation type="submission" date="2018-12" db="EMBL/GenBank/DDBJ databases">
        <title>Complete genome sequence of Flaviflexus sp. H23T48.</title>
        <authorList>
            <person name="Bae J.-W."/>
            <person name="Lee J.-Y."/>
        </authorList>
    </citation>
    <scope>NUCLEOTIDE SEQUENCE [LARGE SCALE GENOMIC DNA]</scope>
    <source>
        <strain evidence="1 2">H23T48</strain>
    </source>
</reference>
<dbReference type="Gene3D" id="2.60.40.3700">
    <property type="match status" value="1"/>
</dbReference>
<organism evidence="1 2">
    <name type="scientific">Flaviflexus ciconiae</name>
    <dbReference type="NCBI Taxonomy" id="2496867"/>
    <lineage>
        <taxon>Bacteria</taxon>
        <taxon>Bacillati</taxon>
        <taxon>Actinomycetota</taxon>
        <taxon>Actinomycetes</taxon>
        <taxon>Actinomycetales</taxon>
        <taxon>Actinomycetaceae</taxon>
        <taxon>Flaviflexus</taxon>
    </lineage>
</organism>
<dbReference type="KEGG" id="flh:EJ997_02135"/>
<name>A0A3S9PVE3_9ACTO</name>
<accession>A0A3S9PVE3</accession>
<gene>
    <name evidence="1" type="ORF">EJ997_02135</name>
</gene>
<evidence type="ECO:0000313" key="2">
    <source>
        <dbReference type="Proteomes" id="UP000280344"/>
    </source>
</evidence>
<dbReference type="Proteomes" id="UP000280344">
    <property type="component" value="Chromosome"/>
</dbReference>
<keyword evidence="2" id="KW-1185">Reference proteome</keyword>
<dbReference type="AlphaFoldDB" id="A0A3S9PVE3"/>
<dbReference type="OrthoDB" id="73040at2"/>
<evidence type="ECO:0000313" key="1">
    <source>
        <dbReference type="EMBL" id="AZQ76315.1"/>
    </source>
</evidence>
<sequence>MDGVDMVDYLDRLPKADRPQTIIASVRANEVLLADAESGDEKLVDLPDDQFYLSFAPYVSQTHDCFYHSLTTCVGEIQNEDVDVQIVSSDGEVLVDETMTMYDNGFVGVWLPADIEATLTVEYDGKTGTAEIATGEQDPTCLTTLQVS</sequence>